<protein>
    <recommendedName>
        <fullName evidence="1">HTH psq-type domain-containing protein</fullName>
    </recommendedName>
</protein>
<dbReference type="InterPro" id="IPR009057">
    <property type="entry name" value="Homeodomain-like_sf"/>
</dbReference>
<dbReference type="GO" id="GO:0003677">
    <property type="term" value="F:DNA binding"/>
    <property type="evidence" value="ECO:0007669"/>
    <property type="project" value="InterPro"/>
</dbReference>
<dbReference type="Gene3D" id="1.10.10.60">
    <property type="entry name" value="Homeodomain-like"/>
    <property type="match status" value="1"/>
</dbReference>
<gene>
    <name evidence="2" type="ORF">NIES21_59430</name>
</gene>
<dbReference type="Proteomes" id="UP000218287">
    <property type="component" value="Plasmid Plasmid2 dna"/>
</dbReference>
<geneLocation type="plasmid" evidence="3">
    <name>Plasmid2 dna</name>
</geneLocation>
<evidence type="ECO:0000313" key="2">
    <source>
        <dbReference type="EMBL" id="BAY20073.1"/>
    </source>
</evidence>
<keyword evidence="3" id="KW-1185">Reference proteome</keyword>
<reference evidence="2 3" key="1">
    <citation type="submission" date="2017-06" db="EMBL/GenBank/DDBJ databases">
        <title>Genome sequencing of cyanobaciteial culture collection at National Institute for Environmental Studies (NIES).</title>
        <authorList>
            <person name="Hirose Y."/>
            <person name="Shimura Y."/>
            <person name="Fujisawa T."/>
            <person name="Nakamura Y."/>
            <person name="Kawachi M."/>
        </authorList>
    </citation>
    <scope>NUCLEOTIDE SEQUENCE [LARGE SCALE GENOMIC DNA]</scope>
    <source>
        <strain evidence="2 3">NIES-21</strain>
        <plasmid evidence="3">Plasmid2 dna</plasmid>
    </source>
</reference>
<dbReference type="EMBL" id="AP018176">
    <property type="protein sequence ID" value="BAY20073.1"/>
    <property type="molecule type" value="Genomic_DNA"/>
</dbReference>
<accession>A0A1Z4GRF6</accession>
<proteinExistence type="predicted"/>
<feature type="domain" description="HTH psq-type" evidence="1">
    <location>
        <begin position="2"/>
        <end position="43"/>
    </location>
</feature>
<evidence type="ECO:0000259" key="1">
    <source>
        <dbReference type="Pfam" id="PF04218"/>
    </source>
</evidence>
<organism evidence="2 3">
    <name type="scientific">Anabaenopsis circularis NIES-21</name>
    <dbReference type="NCBI Taxonomy" id="1085406"/>
    <lineage>
        <taxon>Bacteria</taxon>
        <taxon>Bacillati</taxon>
        <taxon>Cyanobacteriota</taxon>
        <taxon>Cyanophyceae</taxon>
        <taxon>Nostocales</taxon>
        <taxon>Nodulariaceae</taxon>
        <taxon>Anabaenopsis</taxon>
    </lineage>
</organism>
<keyword evidence="2" id="KW-0614">Plasmid</keyword>
<dbReference type="InterPro" id="IPR007889">
    <property type="entry name" value="HTH_Psq"/>
</dbReference>
<dbReference type="Pfam" id="PF04218">
    <property type="entry name" value="CENP-B_N"/>
    <property type="match status" value="1"/>
</dbReference>
<dbReference type="SUPFAM" id="SSF46689">
    <property type="entry name" value="Homeodomain-like"/>
    <property type="match status" value="1"/>
</dbReference>
<sequence length="61" mass="7103">MNKLTPSQKQEILRLYCETGETTSTLALKYDVTDSTISRLLKNSLPMQEYERLVRLKRAAR</sequence>
<evidence type="ECO:0000313" key="3">
    <source>
        <dbReference type="Proteomes" id="UP000218287"/>
    </source>
</evidence>
<dbReference type="AlphaFoldDB" id="A0A1Z4GRF6"/>
<name>A0A1Z4GRF6_9CYAN</name>